<dbReference type="InterPro" id="IPR020568">
    <property type="entry name" value="Ribosomal_Su5_D2-typ_SF"/>
</dbReference>
<dbReference type="STRING" id="1798382.A3D77_02045"/>
<dbReference type="Proteomes" id="UP000176923">
    <property type="component" value="Unassembled WGS sequence"/>
</dbReference>
<accession>A0A1F5ZUQ2</accession>
<dbReference type="PRINTS" id="PR00960">
    <property type="entry name" value="LMBPPROTEIN"/>
</dbReference>
<proteinExistence type="predicted"/>
<dbReference type="GO" id="GO:0016301">
    <property type="term" value="F:kinase activity"/>
    <property type="evidence" value="ECO:0007669"/>
    <property type="project" value="UniProtKB-KW"/>
</dbReference>
<feature type="domain" description="GHMP kinase N-terminal" evidence="2">
    <location>
        <begin position="89"/>
        <end position="176"/>
    </location>
</feature>
<gene>
    <name evidence="3" type="ORF">A3D77_02045</name>
</gene>
<evidence type="ECO:0000313" key="3">
    <source>
        <dbReference type="EMBL" id="OGG16074.1"/>
    </source>
</evidence>
<dbReference type="GO" id="GO:0005524">
    <property type="term" value="F:ATP binding"/>
    <property type="evidence" value="ECO:0007669"/>
    <property type="project" value="InterPro"/>
</dbReference>
<dbReference type="InterPro" id="IPR001174">
    <property type="entry name" value="HddA/FKP"/>
</dbReference>
<dbReference type="Pfam" id="PF00288">
    <property type="entry name" value="GHMP_kinases_N"/>
    <property type="match status" value="1"/>
</dbReference>
<dbReference type="AlphaFoldDB" id="A0A1F5ZUQ2"/>
<sequence>MNPEICVTAPLRIDPACGMMDAPPLNEGGTDITNFGITVFSDLGRRSRQLGLTVELTDGSQIVFTRNGTRGNLADTNNKSMLLPRSIIHSYLEQYPRCSGLVFRVDDNLPTRTGLGGSGSLSVALHVGIEHALARKRGEKYTPDPNVLLQRAHNLEVNELGITGGFQDFVAAFFGKLNHIDFSRLSETNLTTHPTLGTQMETGIKGYFDSHLLILLRRDRNIPSSTVMEDVIERYGTNPSSARARFREIISYNRRMFDLLSTSGPLSNRLEEIGEIMNNAWELHRSLSSLIGGKDLSDWERLVKPYVYGVGGPGTGANSLVLLTREEGNKQIEKALHPYRDTVEILSAHVSETGVNVSVPTPDY</sequence>
<name>A0A1F5ZUQ2_9BACT</name>
<evidence type="ECO:0000256" key="1">
    <source>
        <dbReference type="ARBA" id="ARBA00022777"/>
    </source>
</evidence>
<evidence type="ECO:0000259" key="2">
    <source>
        <dbReference type="Pfam" id="PF00288"/>
    </source>
</evidence>
<organism evidence="3 4">
    <name type="scientific">Candidatus Gottesmanbacteria bacterium RIFCSPHIGHO2_02_FULL_39_11</name>
    <dbReference type="NCBI Taxonomy" id="1798382"/>
    <lineage>
        <taxon>Bacteria</taxon>
        <taxon>Candidatus Gottesmaniibacteriota</taxon>
    </lineage>
</organism>
<evidence type="ECO:0000313" key="4">
    <source>
        <dbReference type="Proteomes" id="UP000176923"/>
    </source>
</evidence>
<dbReference type="Gene3D" id="3.30.230.120">
    <property type="match status" value="1"/>
</dbReference>
<dbReference type="EMBL" id="MFJL01000015">
    <property type="protein sequence ID" value="OGG16074.1"/>
    <property type="molecule type" value="Genomic_DNA"/>
</dbReference>
<comment type="caution">
    <text evidence="3">The sequence shown here is derived from an EMBL/GenBank/DDBJ whole genome shotgun (WGS) entry which is preliminary data.</text>
</comment>
<keyword evidence="1" id="KW-0808">Transferase</keyword>
<keyword evidence="1" id="KW-0418">Kinase</keyword>
<dbReference type="InterPro" id="IPR006204">
    <property type="entry name" value="GHMP_kinase_N_dom"/>
</dbReference>
<dbReference type="SUPFAM" id="SSF54211">
    <property type="entry name" value="Ribosomal protein S5 domain 2-like"/>
    <property type="match status" value="1"/>
</dbReference>
<reference evidence="3 4" key="1">
    <citation type="journal article" date="2016" name="Nat. Commun.">
        <title>Thousands of microbial genomes shed light on interconnected biogeochemical processes in an aquifer system.</title>
        <authorList>
            <person name="Anantharaman K."/>
            <person name="Brown C.T."/>
            <person name="Hug L.A."/>
            <person name="Sharon I."/>
            <person name="Castelle C.J."/>
            <person name="Probst A.J."/>
            <person name="Thomas B.C."/>
            <person name="Singh A."/>
            <person name="Wilkins M.J."/>
            <person name="Karaoz U."/>
            <person name="Brodie E.L."/>
            <person name="Williams K.H."/>
            <person name="Hubbard S.S."/>
            <person name="Banfield J.F."/>
        </authorList>
    </citation>
    <scope>NUCLEOTIDE SEQUENCE [LARGE SCALE GENOMIC DNA]</scope>
</reference>
<protein>
    <recommendedName>
        <fullName evidence="2">GHMP kinase N-terminal domain-containing protein</fullName>
    </recommendedName>
</protein>